<evidence type="ECO:0000256" key="2">
    <source>
        <dbReference type="ARBA" id="ARBA00006763"/>
    </source>
</evidence>
<evidence type="ECO:0000256" key="1">
    <source>
        <dbReference type="ARBA" id="ARBA00000274"/>
    </source>
</evidence>
<dbReference type="PANTHER" id="PTHR31223:SF70">
    <property type="entry name" value="LOG FAMILY PROTEIN YJL055W"/>
    <property type="match status" value="1"/>
</dbReference>
<organism evidence="4 5">
    <name type="scientific">Gynuella sunshinyii YC6258</name>
    <dbReference type="NCBI Taxonomy" id="1445510"/>
    <lineage>
        <taxon>Bacteria</taxon>
        <taxon>Pseudomonadati</taxon>
        <taxon>Pseudomonadota</taxon>
        <taxon>Gammaproteobacteria</taxon>
        <taxon>Oceanospirillales</taxon>
        <taxon>Saccharospirillaceae</taxon>
        <taxon>Gynuella</taxon>
    </lineage>
</organism>
<dbReference type="GO" id="GO:0009691">
    <property type="term" value="P:cytokinin biosynthetic process"/>
    <property type="evidence" value="ECO:0007669"/>
    <property type="project" value="UniProtKB-UniRule"/>
</dbReference>
<dbReference type="KEGG" id="gsn:YC6258_01261"/>
<dbReference type="EC" id="3.2.2.n1" evidence="3"/>
<evidence type="ECO:0000313" key="5">
    <source>
        <dbReference type="Proteomes" id="UP000032266"/>
    </source>
</evidence>
<dbReference type="PATRIC" id="fig|1445510.3.peg.1229"/>
<evidence type="ECO:0000313" key="4">
    <source>
        <dbReference type="EMBL" id="AJQ93309.1"/>
    </source>
</evidence>
<protein>
    <recommendedName>
        <fullName evidence="3">Cytokinin riboside 5'-monophosphate phosphoribohydrolase</fullName>
        <ecNumber evidence="3">3.2.2.n1</ecNumber>
    </recommendedName>
</protein>
<dbReference type="AlphaFoldDB" id="A0A0C5VSP8"/>
<proteinExistence type="inferred from homology"/>
<dbReference type="InterPro" id="IPR005269">
    <property type="entry name" value="LOG"/>
</dbReference>
<sequence length="178" mass="20186">MKLAVYCGSKPGKDPRYAQEAKALGQSMVEHHWDLVFGGGHSGLMGIVADAVLAHGGRAYGVIPEALVDREMAHQGLTELHTVKDMHERKMQMMNMADAFVALPGGPGTMEELFEVWTWHMLNYHQKPCFLLNLYGYYDAFITLLDNMISHEFAWPEVTRSLVVLDSVEELMQRLRRH</sequence>
<keyword evidence="5" id="KW-1185">Reference proteome</keyword>
<dbReference type="EMBL" id="CP007142">
    <property type="protein sequence ID" value="AJQ93309.1"/>
    <property type="molecule type" value="Genomic_DNA"/>
</dbReference>
<comment type="catalytic activity">
    <reaction evidence="1">
        <text>AMP + H2O = D-ribose 5-phosphate + adenine</text>
        <dbReference type="Rhea" id="RHEA:20129"/>
        <dbReference type="ChEBI" id="CHEBI:15377"/>
        <dbReference type="ChEBI" id="CHEBI:16708"/>
        <dbReference type="ChEBI" id="CHEBI:78346"/>
        <dbReference type="ChEBI" id="CHEBI:456215"/>
        <dbReference type="EC" id="3.2.2.4"/>
    </reaction>
</comment>
<dbReference type="GO" id="GO:0008714">
    <property type="term" value="F:AMP nucleosidase activity"/>
    <property type="evidence" value="ECO:0007669"/>
    <property type="project" value="UniProtKB-EC"/>
</dbReference>
<dbReference type="NCBIfam" id="TIGR00730">
    <property type="entry name" value="Rossman fold protein, TIGR00730 family"/>
    <property type="match status" value="1"/>
</dbReference>
<keyword evidence="3" id="KW-0378">Hydrolase</keyword>
<dbReference type="InterPro" id="IPR031100">
    <property type="entry name" value="LOG_fam"/>
</dbReference>
<reference evidence="4 5" key="1">
    <citation type="submission" date="2014-01" db="EMBL/GenBank/DDBJ databases">
        <title>Full genme sequencing of cellulolytic bacterium Gynuella sunshinyii YC6258T gen. nov., sp. nov.</title>
        <authorList>
            <person name="Khan H."/>
            <person name="Chung E.J."/>
            <person name="Chung Y.R."/>
        </authorList>
    </citation>
    <scope>NUCLEOTIDE SEQUENCE [LARGE SCALE GENOMIC DNA]</scope>
    <source>
        <strain evidence="4 5">YC6258</strain>
    </source>
</reference>
<dbReference type="Proteomes" id="UP000032266">
    <property type="component" value="Chromosome"/>
</dbReference>
<evidence type="ECO:0000256" key="3">
    <source>
        <dbReference type="RuleBase" id="RU363015"/>
    </source>
</evidence>
<dbReference type="PANTHER" id="PTHR31223">
    <property type="entry name" value="LOG FAMILY PROTEIN YJL055W"/>
    <property type="match status" value="1"/>
</dbReference>
<dbReference type="RefSeq" id="WP_044616147.1">
    <property type="nucleotide sequence ID" value="NZ_CP007142.1"/>
</dbReference>
<keyword evidence="3" id="KW-0203">Cytokinin biosynthesis</keyword>
<name>A0A0C5VSP8_9GAMM</name>
<dbReference type="OrthoDB" id="9801098at2"/>
<dbReference type="GO" id="GO:0005829">
    <property type="term" value="C:cytosol"/>
    <property type="evidence" value="ECO:0007669"/>
    <property type="project" value="TreeGrafter"/>
</dbReference>
<dbReference type="Gene3D" id="3.40.50.450">
    <property type="match status" value="1"/>
</dbReference>
<dbReference type="HOGENOM" id="CLU_058336_4_2_6"/>
<dbReference type="STRING" id="1445510.YC6258_01261"/>
<accession>A0A0C5VSP8</accession>
<comment type="similarity">
    <text evidence="2 3">Belongs to the LOG family.</text>
</comment>
<gene>
    <name evidence="4" type="ORF">YC6258_01261</name>
</gene>
<dbReference type="SUPFAM" id="SSF102405">
    <property type="entry name" value="MCP/YpsA-like"/>
    <property type="match status" value="1"/>
</dbReference>
<dbReference type="Pfam" id="PF03641">
    <property type="entry name" value="Lysine_decarbox"/>
    <property type="match status" value="1"/>
</dbReference>